<gene>
    <name evidence="2" type="ORF">N180_00585</name>
</gene>
<dbReference type="RefSeq" id="WP_037444741.1">
    <property type="nucleotide sequence ID" value="NZ_JNFF01000117.1"/>
</dbReference>
<dbReference type="eggNOG" id="ENOG50347VG">
    <property type="taxonomic scope" value="Bacteria"/>
</dbReference>
<comment type="caution">
    <text evidence="2">The sequence shown here is derived from an EMBL/GenBank/DDBJ whole genome shotgun (WGS) entry which is preliminary data.</text>
</comment>
<evidence type="ECO:0000313" key="2">
    <source>
        <dbReference type="EMBL" id="KEQ28167.1"/>
    </source>
</evidence>
<protein>
    <recommendedName>
        <fullName evidence="4">DUF4296 domain-containing protein</fullName>
    </recommendedName>
</protein>
<dbReference type="Proteomes" id="UP000028007">
    <property type="component" value="Unassembled WGS sequence"/>
</dbReference>
<keyword evidence="3" id="KW-1185">Reference proteome</keyword>
<organism evidence="2 3">
    <name type="scientific">Pedobacter antarcticus 4BY</name>
    <dbReference type="NCBI Taxonomy" id="1358423"/>
    <lineage>
        <taxon>Bacteria</taxon>
        <taxon>Pseudomonadati</taxon>
        <taxon>Bacteroidota</taxon>
        <taxon>Sphingobacteriia</taxon>
        <taxon>Sphingobacteriales</taxon>
        <taxon>Sphingobacteriaceae</taxon>
        <taxon>Pedobacter</taxon>
    </lineage>
</organism>
<accession>A0A081PBU4</accession>
<feature type="chain" id="PRO_5001761550" description="DUF4296 domain-containing protein" evidence="1">
    <location>
        <begin position="27"/>
        <end position="183"/>
    </location>
</feature>
<dbReference type="OrthoDB" id="764378at2"/>
<dbReference type="AlphaFoldDB" id="A0A081PBU4"/>
<evidence type="ECO:0000256" key="1">
    <source>
        <dbReference type="SAM" id="SignalP"/>
    </source>
</evidence>
<sequence length="183" mass="21404">MKSVKKCDLSVFVLIFFCCLSFTLSAQESRSGARKLSDRPYFLEHELKSKDSLFAVDTLTLKKYITFDSLDVELLKAPVLREILLGEARIGRPATYQTMVTYIAYYRQTVAYREFRENLSLFKRMESLKVNPLNWEMDKVLFNRLGFTESDLEDFKSYISSPEHADMNYKQAYIGYMNEIMAL</sequence>
<feature type="signal peptide" evidence="1">
    <location>
        <begin position="1"/>
        <end position="26"/>
    </location>
</feature>
<name>A0A081PBU4_9SPHI</name>
<evidence type="ECO:0000313" key="3">
    <source>
        <dbReference type="Proteomes" id="UP000028007"/>
    </source>
</evidence>
<dbReference type="EMBL" id="JNFF01000117">
    <property type="protein sequence ID" value="KEQ28167.1"/>
    <property type="molecule type" value="Genomic_DNA"/>
</dbReference>
<reference evidence="2 3" key="1">
    <citation type="journal article" date="1992" name="Int. J. Syst. Bacteriol.">
        <title>Sphingobacterium antarcticus sp. nov. a Psychrotrophic Bacterium from the Soils of Schirmacher Oasis, Antarctica.</title>
        <authorList>
            <person name="Shivaji S."/>
            <person name="Ray M.K."/>
            <person name="Rao N.S."/>
            <person name="Saiserr L."/>
            <person name="Jagannadham M.V."/>
            <person name="Kumar G.S."/>
            <person name="Reddy G."/>
            <person name="Bhargava P.M."/>
        </authorList>
    </citation>
    <scope>NUCLEOTIDE SEQUENCE [LARGE SCALE GENOMIC DNA]</scope>
    <source>
        <strain evidence="2 3">4BY</strain>
    </source>
</reference>
<keyword evidence="1" id="KW-0732">Signal</keyword>
<proteinExistence type="predicted"/>
<evidence type="ECO:0008006" key="4">
    <source>
        <dbReference type="Google" id="ProtNLM"/>
    </source>
</evidence>